<evidence type="ECO:0000313" key="1">
    <source>
        <dbReference type="EMBL" id="KAG7496069.1"/>
    </source>
</evidence>
<protein>
    <submittedName>
        <fullName evidence="1">Uncharacterized protein</fullName>
    </submittedName>
</protein>
<reference evidence="1 2" key="1">
    <citation type="journal article" date="2021" name="Sci. Rep.">
        <title>Chromosome anchoring in Senegalese sole (Solea senegalensis) reveals sex-associated markers and genome rearrangements in flatfish.</title>
        <authorList>
            <person name="Guerrero-Cozar I."/>
            <person name="Gomez-Garrido J."/>
            <person name="Berbel C."/>
            <person name="Martinez-Blanch J.F."/>
            <person name="Alioto T."/>
            <person name="Claros M.G."/>
            <person name="Gagnaire P.A."/>
            <person name="Manchado M."/>
        </authorList>
    </citation>
    <scope>NUCLEOTIDE SEQUENCE [LARGE SCALE GENOMIC DNA]</scope>
    <source>
        <strain evidence="1">Sse05_10M</strain>
    </source>
</reference>
<name>A0AAV6QVB0_SOLSE</name>
<sequence length="51" mass="6103">MVNHAPHRRSDDFHAHVCLQLHRGVVFRWTFLHVLQASYQLPHFCRSHGEK</sequence>
<proteinExistence type="predicted"/>
<gene>
    <name evidence="1" type="ORF">JOB18_011347</name>
</gene>
<evidence type="ECO:0000313" key="2">
    <source>
        <dbReference type="Proteomes" id="UP000693946"/>
    </source>
</evidence>
<accession>A0AAV6QVB0</accession>
<dbReference type="AlphaFoldDB" id="A0AAV6QVB0"/>
<organism evidence="1 2">
    <name type="scientific">Solea senegalensis</name>
    <name type="common">Senegalese sole</name>
    <dbReference type="NCBI Taxonomy" id="28829"/>
    <lineage>
        <taxon>Eukaryota</taxon>
        <taxon>Metazoa</taxon>
        <taxon>Chordata</taxon>
        <taxon>Craniata</taxon>
        <taxon>Vertebrata</taxon>
        <taxon>Euteleostomi</taxon>
        <taxon>Actinopterygii</taxon>
        <taxon>Neopterygii</taxon>
        <taxon>Teleostei</taxon>
        <taxon>Neoteleostei</taxon>
        <taxon>Acanthomorphata</taxon>
        <taxon>Carangaria</taxon>
        <taxon>Pleuronectiformes</taxon>
        <taxon>Pleuronectoidei</taxon>
        <taxon>Soleidae</taxon>
        <taxon>Solea</taxon>
    </lineage>
</organism>
<keyword evidence="2" id="KW-1185">Reference proteome</keyword>
<comment type="caution">
    <text evidence="1">The sequence shown here is derived from an EMBL/GenBank/DDBJ whole genome shotgun (WGS) entry which is preliminary data.</text>
</comment>
<dbReference type="EMBL" id="JAGKHQ010000015">
    <property type="protein sequence ID" value="KAG7496069.1"/>
    <property type="molecule type" value="Genomic_DNA"/>
</dbReference>
<dbReference type="Proteomes" id="UP000693946">
    <property type="component" value="Linkage Group LG3"/>
</dbReference>